<reference evidence="2 3" key="1">
    <citation type="journal article" date="2011" name="Proc. Natl. Acad. Sci. U.S.A.">
        <title>Comparative genomics of xylose-fermenting fungi for enhanced biofuel production.</title>
        <authorList>
            <person name="Wohlbach D.J."/>
            <person name="Kuo A."/>
            <person name="Sato T.K."/>
            <person name="Potts K.M."/>
            <person name="Salamov A.A."/>
            <person name="LaButti K.M."/>
            <person name="Sun H."/>
            <person name="Clum A."/>
            <person name="Pangilinan J.L."/>
            <person name="Lindquist E.A."/>
            <person name="Lucas S."/>
            <person name="Lapidus A."/>
            <person name="Jin M."/>
            <person name="Gunawan C."/>
            <person name="Balan V."/>
            <person name="Dale B.E."/>
            <person name="Jeffries T.W."/>
            <person name="Zinkel R."/>
            <person name="Barry K.W."/>
            <person name="Grigoriev I.V."/>
            <person name="Gasch A.P."/>
        </authorList>
    </citation>
    <scope>NUCLEOTIDE SEQUENCE [LARGE SCALE GENOMIC DNA]</scope>
    <source>
        <strain evidence="3">ATCC 10573 / BCRC 21748 / CBS 615 / JCM 9827 / NBRC 10315 / NRRL Y-1498 / VKM Y-70</strain>
    </source>
</reference>
<feature type="region of interest" description="Disordered" evidence="1">
    <location>
        <begin position="113"/>
        <end position="177"/>
    </location>
</feature>
<feature type="region of interest" description="Disordered" evidence="1">
    <location>
        <begin position="231"/>
        <end position="272"/>
    </location>
</feature>
<feature type="compositionally biased region" description="Polar residues" evidence="1">
    <location>
        <begin position="151"/>
        <end position="177"/>
    </location>
</feature>
<protein>
    <submittedName>
        <fullName evidence="2">Uncharacterized protein</fullName>
    </submittedName>
</protein>
<dbReference type="EMBL" id="GL996515">
    <property type="protein sequence ID" value="EGV64975.1"/>
    <property type="molecule type" value="Genomic_DNA"/>
</dbReference>
<feature type="compositionally biased region" description="Polar residues" evidence="1">
    <location>
        <begin position="113"/>
        <end position="143"/>
    </location>
</feature>
<organism evidence="3">
    <name type="scientific">Candida tenuis (strain ATCC 10573 / BCRC 21748 / CBS 615 / JCM 9827 / NBRC 10315 / NRRL Y-1498 / VKM Y-70)</name>
    <name type="common">Yeast</name>
    <name type="synonym">Yamadazyma tenuis</name>
    <dbReference type="NCBI Taxonomy" id="590646"/>
    <lineage>
        <taxon>Eukaryota</taxon>
        <taxon>Fungi</taxon>
        <taxon>Dikarya</taxon>
        <taxon>Ascomycota</taxon>
        <taxon>Saccharomycotina</taxon>
        <taxon>Pichiomycetes</taxon>
        <taxon>Debaryomycetaceae</taxon>
        <taxon>Yamadazyma</taxon>
    </lineage>
</organism>
<feature type="compositionally biased region" description="Polar residues" evidence="1">
    <location>
        <begin position="57"/>
        <end position="82"/>
    </location>
</feature>
<dbReference type="AlphaFoldDB" id="G3B1H5"/>
<feature type="compositionally biased region" description="Polar residues" evidence="1">
    <location>
        <begin position="241"/>
        <end position="255"/>
    </location>
</feature>
<name>G3B1H5_CANTC</name>
<keyword evidence="3" id="KW-1185">Reference proteome</keyword>
<dbReference type="eggNOG" id="ENOG502SFF8">
    <property type="taxonomic scope" value="Eukaryota"/>
</dbReference>
<evidence type="ECO:0000256" key="1">
    <source>
        <dbReference type="SAM" id="MobiDB-lite"/>
    </source>
</evidence>
<sequence>MSQPSPLENLDRRHPRGRFSWVRRLMQGQHRQQGQLMAPNLTARGGTYGAAYLAPSRTPQGSRAKSRPSSHPTRGSQAASFNSEEDDQEGHYYSDTETENTRRALYVRSGSYVSDQATENSDNISTTPLKSMVSAPSTKSPSVLSGDMNHDTTSLDASTAETSIAPSSGSHWTGTHLNPLTINRDSLAASVPTTNEVRDRDSESIVTLASSTRRVRRRSLETNSSTAGIAPASIMERISGQPVTTTNNSAYANSFNDHDHDHDSQQSVTKSN</sequence>
<proteinExistence type="predicted"/>
<dbReference type="Proteomes" id="UP000000707">
    <property type="component" value="Unassembled WGS sequence"/>
</dbReference>
<accession>G3B1H5</accession>
<gene>
    <name evidence="2" type="ORF">CANTEDRAFT_134276</name>
</gene>
<evidence type="ECO:0000313" key="2">
    <source>
        <dbReference type="EMBL" id="EGV64975.1"/>
    </source>
</evidence>
<dbReference type="HOGENOM" id="CLU_852572_0_0_1"/>
<feature type="compositionally biased region" description="Basic and acidic residues" evidence="1">
    <location>
        <begin position="89"/>
        <end position="101"/>
    </location>
</feature>
<evidence type="ECO:0000313" key="3">
    <source>
        <dbReference type="Proteomes" id="UP000000707"/>
    </source>
</evidence>
<dbReference type="OrthoDB" id="5377012at2759"/>
<feature type="region of interest" description="Disordered" evidence="1">
    <location>
        <begin position="48"/>
        <end position="101"/>
    </location>
</feature>